<protein>
    <recommendedName>
        <fullName evidence="5">Pseudouridine synthase</fullName>
        <ecNumber evidence="5">5.4.99.-</ecNumber>
    </recommendedName>
</protein>
<dbReference type="Gene3D" id="3.30.70.1560">
    <property type="entry name" value="Alpha-L RNA-binding motif"/>
    <property type="match status" value="1"/>
</dbReference>
<evidence type="ECO:0000256" key="2">
    <source>
        <dbReference type="ARBA" id="ARBA00022884"/>
    </source>
</evidence>
<dbReference type="Pfam" id="PF01479">
    <property type="entry name" value="S4"/>
    <property type="match status" value="1"/>
</dbReference>
<organism evidence="7 8">
    <name type="scientific">Blautia faecis</name>
    <dbReference type="NCBI Taxonomy" id="871665"/>
    <lineage>
        <taxon>Bacteria</taxon>
        <taxon>Bacillati</taxon>
        <taxon>Bacillota</taxon>
        <taxon>Clostridia</taxon>
        <taxon>Lachnospirales</taxon>
        <taxon>Lachnospiraceae</taxon>
        <taxon>Blautia</taxon>
    </lineage>
</organism>
<name>A0ABX2HA65_9FIRM</name>
<evidence type="ECO:0000256" key="4">
    <source>
        <dbReference type="PROSITE-ProRule" id="PRU00182"/>
    </source>
</evidence>
<evidence type="ECO:0000256" key="5">
    <source>
        <dbReference type="RuleBase" id="RU003887"/>
    </source>
</evidence>
<dbReference type="InterPro" id="IPR000748">
    <property type="entry name" value="PsdUridine_synth_RsuA/RluB/E/F"/>
</dbReference>
<evidence type="ECO:0000259" key="6">
    <source>
        <dbReference type="SMART" id="SM00363"/>
    </source>
</evidence>
<dbReference type="InterPro" id="IPR050343">
    <property type="entry name" value="RsuA_PseudoU_synthase"/>
</dbReference>
<keyword evidence="2 4" id="KW-0694">RNA-binding</keyword>
<dbReference type="PANTHER" id="PTHR47683:SF4">
    <property type="entry name" value="PSEUDOURIDINE SYNTHASE"/>
    <property type="match status" value="1"/>
</dbReference>
<dbReference type="SUPFAM" id="SSF55120">
    <property type="entry name" value="Pseudouridine synthase"/>
    <property type="match status" value="1"/>
</dbReference>
<dbReference type="RefSeq" id="WP_148461898.1">
    <property type="nucleotide sequence ID" value="NZ_JAAITS010000041.1"/>
</dbReference>
<keyword evidence="3 5" id="KW-0413">Isomerase</keyword>
<keyword evidence="8" id="KW-1185">Reference proteome</keyword>
<accession>A0ABX2HA65</accession>
<evidence type="ECO:0000313" key="7">
    <source>
        <dbReference type="EMBL" id="NSG86488.1"/>
    </source>
</evidence>
<dbReference type="CDD" id="cd02553">
    <property type="entry name" value="PseudoU_synth_RsuA"/>
    <property type="match status" value="1"/>
</dbReference>
<dbReference type="CDD" id="cd00165">
    <property type="entry name" value="S4"/>
    <property type="match status" value="1"/>
</dbReference>
<reference evidence="7 8" key="1">
    <citation type="journal article" date="2020" name="Cell Host Microbe">
        <title>Functional and Genomic Variation between Human-Derived Isolates of Lachnospiraceae Reveals Inter- and Intra-Species Diversity.</title>
        <authorList>
            <person name="Sorbara M.T."/>
            <person name="Littmann E.R."/>
            <person name="Fontana E."/>
            <person name="Moody T.U."/>
            <person name="Kohout C.E."/>
            <person name="Gjonbalaj M."/>
            <person name="Eaton V."/>
            <person name="Seok R."/>
            <person name="Leiner I.M."/>
            <person name="Pamer E.G."/>
        </authorList>
    </citation>
    <scope>NUCLEOTIDE SEQUENCE [LARGE SCALE GENOMIC DNA]</scope>
    <source>
        <strain evidence="7 8">MSK.17.74</strain>
    </source>
</reference>
<dbReference type="InterPro" id="IPR018496">
    <property type="entry name" value="PsdUridine_synth_RsuA/RluB_CS"/>
</dbReference>
<dbReference type="InterPro" id="IPR006145">
    <property type="entry name" value="PsdUridine_synth_RsuA/RluA"/>
</dbReference>
<dbReference type="SMART" id="SM00363">
    <property type="entry name" value="S4"/>
    <property type="match status" value="1"/>
</dbReference>
<dbReference type="Gene3D" id="3.30.70.580">
    <property type="entry name" value="Pseudouridine synthase I, catalytic domain, N-terminal subdomain"/>
    <property type="match status" value="2"/>
</dbReference>
<dbReference type="PANTHER" id="PTHR47683">
    <property type="entry name" value="PSEUDOURIDINE SYNTHASE FAMILY PROTEIN-RELATED"/>
    <property type="match status" value="1"/>
</dbReference>
<feature type="domain" description="RNA-binding S4" evidence="6">
    <location>
        <begin position="5"/>
        <end position="65"/>
    </location>
</feature>
<dbReference type="InterPro" id="IPR020094">
    <property type="entry name" value="TruA/RsuA/RluB/E/F_N"/>
</dbReference>
<dbReference type="EMBL" id="JAAITS010000041">
    <property type="protein sequence ID" value="NSG86488.1"/>
    <property type="molecule type" value="Genomic_DNA"/>
</dbReference>
<dbReference type="Gene3D" id="3.10.290.10">
    <property type="entry name" value="RNA-binding S4 domain"/>
    <property type="match status" value="1"/>
</dbReference>
<dbReference type="Proteomes" id="UP001644719">
    <property type="component" value="Unassembled WGS sequence"/>
</dbReference>
<dbReference type="PROSITE" id="PS01149">
    <property type="entry name" value="PSI_RSU"/>
    <property type="match status" value="1"/>
</dbReference>
<dbReference type="PROSITE" id="PS50889">
    <property type="entry name" value="S4"/>
    <property type="match status" value="1"/>
</dbReference>
<sequence length="284" mass="31524">MGKAVRLDKFLADSGAGTRTEVKKLIQKGMVQVNGETAKKPELKVDPERDVVEFGGERLGARAEFVYYLLHKPAGYVSATEDIREKTVLELVPKDGRRNLFPVGRLDKDTEGLLLITDDGQLAHQLLSPKKHVDKTYFAVTEGKVVPEDIEKIRVGVDIGDQELTLPGKLEILKSWEENPEQGVASGKDCEGKNVKGDSETMTAKANNEEYKADVEKSSWRSEILLTIQEGRFHQVKRMMEAVGKKVIYLKRISMGSLTLPDDLPKGQARELTPGELAALRLGK</sequence>
<dbReference type="InterPro" id="IPR002942">
    <property type="entry name" value="S4_RNA-bd"/>
</dbReference>
<comment type="caution">
    <text evidence="7">The sequence shown here is derived from an EMBL/GenBank/DDBJ whole genome shotgun (WGS) entry which is preliminary data.</text>
</comment>
<dbReference type="SUPFAM" id="SSF55174">
    <property type="entry name" value="Alpha-L RNA-binding motif"/>
    <property type="match status" value="1"/>
</dbReference>
<dbReference type="EC" id="5.4.99.-" evidence="5"/>
<evidence type="ECO:0000256" key="1">
    <source>
        <dbReference type="ARBA" id="ARBA00008348"/>
    </source>
</evidence>
<dbReference type="NCBIfam" id="TIGR00093">
    <property type="entry name" value="pseudouridine synthase"/>
    <property type="match status" value="1"/>
</dbReference>
<dbReference type="Pfam" id="PF00849">
    <property type="entry name" value="PseudoU_synth_2"/>
    <property type="match status" value="1"/>
</dbReference>
<dbReference type="InterPro" id="IPR042092">
    <property type="entry name" value="PsdUridine_s_RsuA/RluB/E/F_cat"/>
</dbReference>
<dbReference type="InterPro" id="IPR036986">
    <property type="entry name" value="S4_RNA-bd_sf"/>
</dbReference>
<proteinExistence type="inferred from homology"/>
<evidence type="ECO:0000256" key="3">
    <source>
        <dbReference type="ARBA" id="ARBA00023235"/>
    </source>
</evidence>
<gene>
    <name evidence="7" type="ORF">G5B17_13975</name>
</gene>
<evidence type="ECO:0000313" key="8">
    <source>
        <dbReference type="Proteomes" id="UP001644719"/>
    </source>
</evidence>
<dbReference type="InterPro" id="IPR020103">
    <property type="entry name" value="PsdUridine_synth_cat_dom_sf"/>
</dbReference>
<comment type="similarity">
    <text evidence="1 5">Belongs to the pseudouridine synthase RsuA family.</text>
</comment>